<dbReference type="PRINTS" id="PR00778">
    <property type="entry name" value="HTHARSR"/>
</dbReference>
<dbReference type="NCBIfam" id="NF033788">
    <property type="entry name" value="HTH_metalloreg"/>
    <property type="match status" value="1"/>
</dbReference>
<dbReference type="InterPro" id="IPR036390">
    <property type="entry name" value="WH_DNA-bd_sf"/>
</dbReference>
<feature type="domain" description="HTH arsR-type" evidence="1">
    <location>
        <begin position="1"/>
        <end position="90"/>
    </location>
</feature>
<dbReference type="InterPro" id="IPR050508">
    <property type="entry name" value="Methyltransf_Superfamily"/>
</dbReference>
<dbReference type="InterPro" id="IPR013216">
    <property type="entry name" value="Methyltransf_11"/>
</dbReference>
<dbReference type="CDD" id="cd02440">
    <property type="entry name" value="AdoMet_MTases"/>
    <property type="match status" value="1"/>
</dbReference>
<sequence>MDELLAALRAVGEATRLRILALLGRGELTVGELVHILDQSQPRVSRHLKLMGEAGILDRFQEGTQVFYRLADRGVGARLNDALLPLVADDDDSLEADLKALDAIRTERFERAQAYFRSHAEEWDQIRSLYVAEAEVEQALLDVQGGGKVGRLLDVGTGTGRMLDVFAAQAEQALGIDVSRDMLAVARGNLAHKGLQNCQVRLGDMYDLGLDDGSQDLIIFHQVLHFADDPAKAIREAARALGKGGSILIADFAPHTEEYLRDEQAHRRLGFADEEITAMGESAGLSRTDLRHLDGGKLRVTIWRFDKV</sequence>
<accession>A0ABV8U8I6</accession>
<reference evidence="3" key="1">
    <citation type="journal article" date="2019" name="Int. J. Syst. Evol. Microbiol.">
        <title>The Global Catalogue of Microorganisms (GCM) 10K type strain sequencing project: providing services to taxonomists for standard genome sequencing and annotation.</title>
        <authorList>
            <consortium name="The Broad Institute Genomics Platform"/>
            <consortium name="The Broad Institute Genome Sequencing Center for Infectious Disease"/>
            <person name="Wu L."/>
            <person name="Ma J."/>
        </authorList>
    </citation>
    <scope>NUCLEOTIDE SEQUENCE [LARGE SCALE GENOMIC DNA]</scope>
    <source>
        <strain evidence="3">CGMCC 1.15304</strain>
    </source>
</reference>
<evidence type="ECO:0000313" key="3">
    <source>
        <dbReference type="Proteomes" id="UP001595776"/>
    </source>
</evidence>
<dbReference type="CDD" id="cd00090">
    <property type="entry name" value="HTH_ARSR"/>
    <property type="match status" value="1"/>
</dbReference>
<dbReference type="Gene3D" id="1.10.10.10">
    <property type="entry name" value="Winged helix-like DNA-binding domain superfamily/Winged helix DNA-binding domain"/>
    <property type="match status" value="1"/>
</dbReference>
<dbReference type="Proteomes" id="UP001595776">
    <property type="component" value="Unassembled WGS sequence"/>
</dbReference>
<dbReference type="SMART" id="SM00418">
    <property type="entry name" value="HTH_ARSR"/>
    <property type="match status" value="1"/>
</dbReference>
<comment type="caution">
    <text evidence="2">The sequence shown here is derived from an EMBL/GenBank/DDBJ whole genome shotgun (WGS) entry which is preliminary data.</text>
</comment>
<dbReference type="InterPro" id="IPR036388">
    <property type="entry name" value="WH-like_DNA-bd_sf"/>
</dbReference>
<dbReference type="PANTHER" id="PTHR42912">
    <property type="entry name" value="METHYLTRANSFERASE"/>
    <property type="match status" value="1"/>
</dbReference>
<dbReference type="Pfam" id="PF01022">
    <property type="entry name" value="HTH_5"/>
    <property type="match status" value="1"/>
</dbReference>
<dbReference type="SUPFAM" id="SSF53335">
    <property type="entry name" value="S-adenosyl-L-methionine-dependent methyltransferases"/>
    <property type="match status" value="1"/>
</dbReference>
<dbReference type="EMBL" id="JBHSCR010000003">
    <property type="protein sequence ID" value="MFC4347522.1"/>
    <property type="molecule type" value="Genomic_DNA"/>
</dbReference>
<dbReference type="PROSITE" id="PS50987">
    <property type="entry name" value="HTH_ARSR_2"/>
    <property type="match status" value="1"/>
</dbReference>
<dbReference type="SUPFAM" id="SSF46785">
    <property type="entry name" value="Winged helix' DNA-binding domain"/>
    <property type="match status" value="1"/>
</dbReference>
<protein>
    <submittedName>
        <fullName evidence="2">ArsR/SmtB family transcription factor</fullName>
    </submittedName>
</protein>
<dbReference type="Gene3D" id="3.40.50.150">
    <property type="entry name" value="Vaccinia Virus protein VP39"/>
    <property type="match status" value="1"/>
</dbReference>
<organism evidence="2 3">
    <name type="scientific">Kordiimonas lipolytica</name>
    <dbReference type="NCBI Taxonomy" id="1662421"/>
    <lineage>
        <taxon>Bacteria</taxon>
        <taxon>Pseudomonadati</taxon>
        <taxon>Pseudomonadota</taxon>
        <taxon>Alphaproteobacteria</taxon>
        <taxon>Kordiimonadales</taxon>
        <taxon>Kordiimonadaceae</taxon>
        <taxon>Kordiimonas</taxon>
    </lineage>
</organism>
<dbReference type="InterPro" id="IPR011991">
    <property type="entry name" value="ArsR-like_HTH"/>
</dbReference>
<name>A0ABV8U8I6_9PROT</name>
<evidence type="ECO:0000259" key="1">
    <source>
        <dbReference type="PROSITE" id="PS50987"/>
    </source>
</evidence>
<dbReference type="Pfam" id="PF08241">
    <property type="entry name" value="Methyltransf_11"/>
    <property type="match status" value="1"/>
</dbReference>
<dbReference type="RefSeq" id="WP_068153247.1">
    <property type="nucleotide sequence ID" value="NZ_JBHSCR010000003.1"/>
</dbReference>
<keyword evidence="3" id="KW-1185">Reference proteome</keyword>
<gene>
    <name evidence="2" type="ORF">ACFO5Q_06650</name>
</gene>
<dbReference type="PANTHER" id="PTHR42912:SF93">
    <property type="entry name" value="N6-ADENOSINE-METHYLTRANSFERASE TMT1A"/>
    <property type="match status" value="1"/>
</dbReference>
<evidence type="ECO:0000313" key="2">
    <source>
        <dbReference type="EMBL" id="MFC4347522.1"/>
    </source>
</evidence>
<dbReference type="InterPro" id="IPR001845">
    <property type="entry name" value="HTH_ArsR_DNA-bd_dom"/>
</dbReference>
<proteinExistence type="predicted"/>
<dbReference type="InterPro" id="IPR029063">
    <property type="entry name" value="SAM-dependent_MTases_sf"/>
</dbReference>